<evidence type="ECO:0000313" key="1">
    <source>
        <dbReference type="EMBL" id="GIJ47405.1"/>
    </source>
</evidence>
<keyword evidence="2" id="KW-1185">Reference proteome</keyword>
<gene>
    <name evidence="1" type="ORF">Val02_42910</name>
</gene>
<dbReference type="Proteomes" id="UP000619260">
    <property type="component" value="Unassembled WGS sequence"/>
</dbReference>
<accession>A0A8J3YP17</accession>
<organism evidence="1 2">
    <name type="scientific">Virgisporangium aliadipatigenens</name>
    <dbReference type="NCBI Taxonomy" id="741659"/>
    <lineage>
        <taxon>Bacteria</taxon>
        <taxon>Bacillati</taxon>
        <taxon>Actinomycetota</taxon>
        <taxon>Actinomycetes</taxon>
        <taxon>Micromonosporales</taxon>
        <taxon>Micromonosporaceae</taxon>
        <taxon>Virgisporangium</taxon>
    </lineage>
</organism>
<dbReference type="EMBL" id="BOPF01000015">
    <property type="protein sequence ID" value="GIJ47405.1"/>
    <property type="molecule type" value="Genomic_DNA"/>
</dbReference>
<protein>
    <submittedName>
        <fullName evidence="1">Uncharacterized protein</fullName>
    </submittedName>
</protein>
<evidence type="ECO:0000313" key="2">
    <source>
        <dbReference type="Proteomes" id="UP000619260"/>
    </source>
</evidence>
<comment type="caution">
    <text evidence="1">The sequence shown here is derived from an EMBL/GenBank/DDBJ whole genome shotgun (WGS) entry which is preliminary data.</text>
</comment>
<sequence>MRKPSMDDPAAYAVHYRWPGVVAEPADGLREAVKSFSGNAHTVG</sequence>
<proteinExistence type="predicted"/>
<dbReference type="AlphaFoldDB" id="A0A8J3YP17"/>
<reference evidence="1" key="1">
    <citation type="submission" date="2021-01" db="EMBL/GenBank/DDBJ databases">
        <title>Whole genome shotgun sequence of Virgisporangium aliadipatigenens NBRC 105644.</title>
        <authorList>
            <person name="Komaki H."/>
            <person name="Tamura T."/>
        </authorList>
    </citation>
    <scope>NUCLEOTIDE SEQUENCE</scope>
    <source>
        <strain evidence="1">NBRC 105644</strain>
    </source>
</reference>
<dbReference type="RefSeq" id="WP_275415597.1">
    <property type="nucleotide sequence ID" value="NZ_BOPF01000015.1"/>
</dbReference>
<name>A0A8J3YP17_9ACTN</name>